<accession>A0A177IBR2</accession>
<name>A0A177IBR2_9CORY</name>
<dbReference type="EMBL" id="LSTQ01000024">
    <property type="protein sequence ID" value="OAH26164.1"/>
    <property type="molecule type" value="Genomic_DNA"/>
</dbReference>
<dbReference type="GO" id="GO:0016705">
    <property type="term" value="F:oxidoreductase activity, acting on paired donors, with incorporation or reduction of molecular oxygen"/>
    <property type="evidence" value="ECO:0007669"/>
    <property type="project" value="InterPro"/>
</dbReference>
<evidence type="ECO:0000259" key="2">
    <source>
        <dbReference type="Pfam" id="PF00296"/>
    </source>
</evidence>
<dbReference type="Gene3D" id="3.20.20.30">
    <property type="entry name" value="Luciferase-like domain"/>
    <property type="match status" value="1"/>
</dbReference>
<dbReference type="OrthoDB" id="9780518at2"/>
<dbReference type="Pfam" id="PF00296">
    <property type="entry name" value="Bac_luciferase"/>
    <property type="match status" value="1"/>
</dbReference>
<dbReference type="Proteomes" id="UP000076947">
    <property type="component" value="Unassembled WGS sequence"/>
</dbReference>
<reference evidence="4" key="1">
    <citation type="submission" date="2016-02" db="EMBL/GenBank/DDBJ databases">
        <authorList>
            <person name="Kaur G."/>
            <person name="Nair G.R."/>
            <person name="Mayilraj S."/>
        </authorList>
    </citation>
    <scope>NUCLEOTIDE SEQUENCE [LARGE SCALE GENOMIC DNA]</scope>
    <source>
        <strain evidence="4">GA-15</strain>
    </source>
</reference>
<dbReference type="STRING" id="1705.CA21670_03145"/>
<dbReference type="PANTHER" id="PTHR30137:SF6">
    <property type="entry name" value="LUCIFERASE-LIKE MONOOXYGENASE"/>
    <property type="match status" value="1"/>
</dbReference>
<keyword evidence="3" id="KW-0503">Monooxygenase</keyword>
<dbReference type="AlphaFoldDB" id="A0A177IBR2"/>
<dbReference type="SUPFAM" id="SSF51679">
    <property type="entry name" value="Bacterial luciferase-like"/>
    <property type="match status" value="1"/>
</dbReference>
<keyword evidence="4" id="KW-1185">Reference proteome</keyword>
<dbReference type="GO" id="GO:0005829">
    <property type="term" value="C:cytosol"/>
    <property type="evidence" value="ECO:0007669"/>
    <property type="project" value="TreeGrafter"/>
</dbReference>
<gene>
    <name evidence="3" type="ORF">AYJ05_01635</name>
</gene>
<organism evidence="3 4">
    <name type="scientific">Corynebacterium stationis</name>
    <dbReference type="NCBI Taxonomy" id="1705"/>
    <lineage>
        <taxon>Bacteria</taxon>
        <taxon>Bacillati</taxon>
        <taxon>Actinomycetota</taxon>
        <taxon>Actinomycetes</taxon>
        <taxon>Mycobacteriales</taxon>
        <taxon>Corynebacteriaceae</taxon>
        <taxon>Corynebacterium</taxon>
    </lineage>
</organism>
<dbReference type="PANTHER" id="PTHR30137">
    <property type="entry name" value="LUCIFERASE-LIKE MONOOXYGENASE"/>
    <property type="match status" value="1"/>
</dbReference>
<evidence type="ECO:0000313" key="3">
    <source>
        <dbReference type="EMBL" id="OAH26164.1"/>
    </source>
</evidence>
<feature type="domain" description="Luciferase-like" evidence="2">
    <location>
        <begin position="24"/>
        <end position="305"/>
    </location>
</feature>
<proteinExistence type="predicted"/>
<sequence length="335" mass="36859">MTEPKNTSRAQLSVLDFCTIYEGETPQASIQHSVDLAQRAEELGYLRMWYTEHHNMPSISSSSPAVLIAHIGAKTNSIRLGAGGIMLPNHSPYVIAEQFGTLEEMYPDRIDLGLGRAPGTDAQTLGRALRRDYNAAERFPEDVRELQAYLADKSPIPGVQAVPGAGTNVPLYILGSSMFGASLAAKYGLPYAFASHFAPTHLEQATRYYRENFQPSEVLDAPYVIAGVNVTAGKTQDEANELFEKVCFNRVRTMVGRGRYLTDEQVEQIVATPQGQQVLDMLRYSAIGTKDDIRDYLTDFQELAAADELMISLQGTSRASTLQSLEILADAWGTK</sequence>
<dbReference type="InterPro" id="IPR050766">
    <property type="entry name" value="Bact_Lucif_Oxidored"/>
</dbReference>
<evidence type="ECO:0000313" key="4">
    <source>
        <dbReference type="Proteomes" id="UP000076947"/>
    </source>
</evidence>
<dbReference type="InterPro" id="IPR019949">
    <property type="entry name" value="CmoO-like"/>
</dbReference>
<evidence type="ECO:0000256" key="1">
    <source>
        <dbReference type="ARBA" id="ARBA00007789"/>
    </source>
</evidence>
<protein>
    <submittedName>
        <fullName evidence="3">Alkane 1-monooxygenase</fullName>
    </submittedName>
</protein>
<dbReference type="InterPro" id="IPR036661">
    <property type="entry name" value="Luciferase-like_sf"/>
</dbReference>
<keyword evidence="3" id="KW-0560">Oxidoreductase</keyword>
<dbReference type="FunFam" id="3.20.20.30:FF:000002">
    <property type="entry name" value="LLM class flavin-dependent oxidoreductase"/>
    <property type="match status" value="1"/>
</dbReference>
<dbReference type="InterPro" id="IPR011251">
    <property type="entry name" value="Luciferase-like_dom"/>
</dbReference>
<comment type="caution">
    <text evidence="3">The sequence shown here is derived from an EMBL/GenBank/DDBJ whole genome shotgun (WGS) entry which is preliminary data.</text>
</comment>
<dbReference type="GO" id="GO:0004497">
    <property type="term" value="F:monooxygenase activity"/>
    <property type="evidence" value="ECO:0007669"/>
    <property type="project" value="UniProtKB-KW"/>
</dbReference>
<dbReference type="RefSeq" id="WP_066840516.1">
    <property type="nucleotide sequence ID" value="NZ_CAJUDP010000018.1"/>
</dbReference>
<dbReference type="NCBIfam" id="TIGR03558">
    <property type="entry name" value="oxido_grp_1"/>
    <property type="match status" value="1"/>
</dbReference>
<comment type="similarity">
    <text evidence="1">To bacterial alkanal monooxygenase alpha and beta chains.</text>
</comment>